<name>A0ABR3IVK3_9AGAR</name>
<sequence>MSSSSRKDPLKGCIQNGSVFTALGLPANRKNFPVFPPRDHDHFFLPEYIDSYEPADFYANLSWTNNYYPQLPCLSPGITHDRCSVLHRLNFAFDTIPIEQTSKRFHLCAELQTSWHELEELLLAAGHVLYSRTPMPLEMSYLPLPETYGYRRAHKTAKIARNDLLLRYDIPPNNMPP</sequence>
<evidence type="ECO:0000313" key="2">
    <source>
        <dbReference type="Proteomes" id="UP001556367"/>
    </source>
</evidence>
<dbReference type="EMBL" id="JASNQZ010000015">
    <property type="protein sequence ID" value="KAL0947278.1"/>
    <property type="molecule type" value="Genomic_DNA"/>
</dbReference>
<proteinExistence type="predicted"/>
<protein>
    <submittedName>
        <fullName evidence="1">Uncharacterized protein</fullName>
    </submittedName>
</protein>
<comment type="caution">
    <text evidence="1">The sequence shown here is derived from an EMBL/GenBank/DDBJ whole genome shotgun (WGS) entry which is preliminary data.</text>
</comment>
<evidence type="ECO:0000313" key="1">
    <source>
        <dbReference type="EMBL" id="KAL0947278.1"/>
    </source>
</evidence>
<accession>A0ABR3IVK3</accession>
<keyword evidence="2" id="KW-1185">Reference proteome</keyword>
<gene>
    <name evidence="1" type="ORF">HGRIS_013399</name>
</gene>
<reference evidence="2" key="1">
    <citation type="submission" date="2024-06" db="EMBL/GenBank/DDBJ databases">
        <title>Multi-omics analyses provide insights into the biosynthesis of the anticancer antibiotic pleurotin in Hohenbuehelia grisea.</title>
        <authorList>
            <person name="Weaver J.A."/>
            <person name="Alberti F."/>
        </authorList>
    </citation>
    <scope>NUCLEOTIDE SEQUENCE [LARGE SCALE GENOMIC DNA]</scope>
    <source>
        <strain evidence="2">T-177</strain>
    </source>
</reference>
<dbReference type="Proteomes" id="UP001556367">
    <property type="component" value="Unassembled WGS sequence"/>
</dbReference>
<organism evidence="1 2">
    <name type="scientific">Hohenbuehelia grisea</name>
    <dbReference type="NCBI Taxonomy" id="104357"/>
    <lineage>
        <taxon>Eukaryota</taxon>
        <taxon>Fungi</taxon>
        <taxon>Dikarya</taxon>
        <taxon>Basidiomycota</taxon>
        <taxon>Agaricomycotina</taxon>
        <taxon>Agaricomycetes</taxon>
        <taxon>Agaricomycetidae</taxon>
        <taxon>Agaricales</taxon>
        <taxon>Pleurotineae</taxon>
        <taxon>Pleurotaceae</taxon>
        <taxon>Hohenbuehelia</taxon>
    </lineage>
</organism>